<dbReference type="NCBIfam" id="TIGR00658">
    <property type="entry name" value="orni_carb_tr"/>
    <property type="match status" value="1"/>
</dbReference>
<evidence type="ECO:0000313" key="15">
    <source>
        <dbReference type="EMBL" id="RHN08205.1"/>
    </source>
</evidence>
<protein>
    <recommendedName>
        <fullName evidence="3 6">Ornithine carbamoyltransferase</fullName>
        <shortName evidence="6">OTCase</shortName>
        <ecNumber evidence="3 6">2.1.3.3</ecNumber>
    </recommendedName>
</protein>
<dbReference type="Proteomes" id="UP000262524">
    <property type="component" value="Unassembled WGS sequence"/>
</dbReference>
<dbReference type="RefSeq" id="WP_005346059.1">
    <property type="nucleotide sequence ID" value="NZ_BLYK01000021.1"/>
</dbReference>
<dbReference type="Proteomes" id="UP000284621">
    <property type="component" value="Unassembled WGS sequence"/>
</dbReference>
<dbReference type="Pfam" id="PF00185">
    <property type="entry name" value="OTCace"/>
    <property type="match status" value="1"/>
</dbReference>
<dbReference type="EC" id="2.1.3.3" evidence="3 6"/>
<reference evidence="16 17" key="1">
    <citation type="submission" date="2015-09" db="EMBL/GenBank/DDBJ databases">
        <authorList>
            <consortium name="Pathogen Informatics"/>
        </authorList>
    </citation>
    <scope>NUCLEOTIDE SEQUENCE [LARGE SCALE GENOMIC DNA]</scope>
    <source>
        <strain evidence="10 17">2789STDY5834835</strain>
        <strain evidence="9 16">2789STDY5834966</strain>
    </source>
</reference>
<evidence type="ECO:0000256" key="3">
    <source>
        <dbReference type="ARBA" id="ARBA00013007"/>
    </source>
</evidence>
<dbReference type="InterPro" id="IPR006130">
    <property type="entry name" value="Asp/Orn_carbamoylTrfase"/>
</dbReference>
<evidence type="ECO:0000313" key="22">
    <source>
        <dbReference type="Proteomes" id="UP000286561"/>
    </source>
</evidence>
<evidence type="ECO:0000256" key="6">
    <source>
        <dbReference type="HAMAP-Rule" id="MF_01109"/>
    </source>
</evidence>
<proteinExistence type="inferred from homology"/>
<dbReference type="PRINTS" id="PR00100">
    <property type="entry name" value="AOTCASE"/>
</dbReference>
<comment type="similarity">
    <text evidence="2 6">Belongs to the aspartate/ornithine carbamoyltransferase superfamily. OTCase family.</text>
</comment>
<evidence type="ECO:0000259" key="8">
    <source>
        <dbReference type="Pfam" id="PF02729"/>
    </source>
</evidence>
<evidence type="ECO:0000313" key="12">
    <source>
        <dbReference type="EMBL" id="RGZ83473.1"/>
    </source>
</evidence>
<evidence type="ECO:0000313" key="21">
    <source>
        <dbReference type="Proteomes" id="UP000284621"/>
    </source>
</evidence>
<sequence>MDLKGRSFLTLLDFNKEEIRYMLDLAHELKAKKKKGILGEELKGKNIVLVFDKSSTRTRCSFEVAAMDEGAHVTYLTNSHMNKKESIEDTAKVFGRMYDAIEYRGFGQDIVEDLQKYSGVPVWNGLTDVDHPTQVLADFLTMEEHIDKKLDEMKLTFVGDLSDNVMYALMYGSAIMGVDFKAVGPEETVCDPKVLEVSQELAKKSGATITISHDPEDVKGSDVIYTDIWVSMGESEELYPVRVKALSPYKVTTKMMKDTGNDKCLFMHCLPSYHDFETSVAKDMRDRLGLDIREVEDEVFRSENSVVFDEAENRMHTIKAVMVATLGR</sequence>
<evidence type="ECO:0000313" key="13">
    <source>
        <dbReference type="EMBL" id="RHC62442.1"/>
    </source>
</evidence>
<evidence type="ECO:0000313" key="20">
    <source>
        <dbReference type="Proteomes" id="UP000283700"/>
    </source>
</evidence>
<keyword evidence="6" id="KW-0963">Cytoplasm</keyword>
<evidence type="ECO:0000313" key="14">
    <source>
        <dbReference type="EMBL" id="RHK37863.1"/>
    </source>
</evidence>
<dbReference type="EMBL" id="QSEP01000028">
    <property type="protein sequence ID" value="RGZ83473.1"/>
    <property type="molecule type" value="Genomic_DNA"/>
</dbReference>
<accession>A0A173SBQ6</accession>
<feature type="binding site" evidence="6">
    <location>
        <begin position="131"/>
        <end position="134"/>
    </location>
    <ligand>
        <name>carbamoyl phosphate</name>
        <dbReference type="ChEBI" id="CHEBI:58228"/>
    </ligand>
</feature>
<dbReference type="InterPro" id="IPR002292">
    <property type="entry name" value="Orn/put_carbamltrans"/>
</dbReference>
<evidence type="ECO:0000256" key="4">
    <source>
        <dbReference type="ARBA" id="ARBA00022679"/>
    </source>
</evidence>
<dbReference type="SUPFAM" id="SSF53671">
    <property type="entry name" value="Aspartate/ornithine carbamoyltransferase"/>
    <property type="match status" value="1"/>
</dbReference>
<comment type="subcellular location">
    <subcellularLocation>
        <location evidence="6">Cytoplasm</location>
    </subcellularLocation>
</comment>
<feature type="binding site" evidence="6">
    <location>
        <begin position="269"/>
        <end position="270"/>
    </location>
    <ligand>
        <name>carbamoyl phosphate</name>
        <dbReference type="ChEBI" id="CHEBI:58228"/>
    </ligand>
</feature>
<reference evidence="18 19" key="2">
    <citation type="submission" date="2018-08" db="EMBL/GenBank/DDBJ databases">
        <title>A genome reference for cultivated species of the human gut microbiota.</title>
        <authorList>
            <person name="Zou Y."/>
            <person name="Xue W."/>
            <person name="Luo G."/>
        </authorList>
    </citation>
    <scope>NUCLEOTIDE SEQUENCE [LARGE SCALE GENOMIC DNA]</scope>
    <source>
        <strain evidence="15 20">AF31-17AC</strain>
        <strain evidence="14 19">AF45-14BH</strain>
        <strain evidence="13 21">AM34-3LB</strain>
        <strain evidence="12 22">AM48-23BH</strain>
        <strain evidence="11 18">TM10-1AC</strain>
    </source>
</reference>
<evidence type="ECO:0000313" key="18">
    <source>
        <dbReference type="Proteomes" id="UP000262524"/>
    </source>
</evidence>
<comment type="caution">
    <text evidence="6">Lacks conserved residue(s) required for the propagation of feature annotation.</text>
</comment>
<dbReference type="InterPro" id="IPR024904">
    <property type="entry name" value="OTCase_ArgI"/>
</dbReference>
<dbReference type="Proteomes" id="UP000286561">
    <property type="component" value="Unassembled WGS sequence"/>
</dbReference>
<comment type="function">
    <text evidence="1">Reversibly catalyzes the transfer of the carbamoyl group from carbamoyl phosphate (CP) to the N(epsilon) atom of ornithine (ORN) to produce L-citrulline.</text>
</comment>
<evidence type="ECO:0000313" key="16">
    <source>
        <dbReference type="Proteomes" id="UP000095390"/>
    </source>
</evidence>
<dbReference type="GO" id="GO:0019240">
    <property type="term" value="P:citrulline biosynthetic process"/>
    <property type="evidence" value="ECO:0007669"/>
    <property type="project" value="TreeGrafter"/>
</dbReference>
<dbReference type="PRINTS" id="PR00102">
    <property type="entry name" value="OTCASE"/>
</dbReference>
<evidence type="ECO:0000256" key="2">
    <source>
        <dbReference type="ARBA" id="ARBA00007805"/>
    </source>
</evidence>
<evidence type="ECO:0000313" key="17">
    <source>
        <dbReference type="Proteomes" id="UP000095679"/>
    </source>
</evidence>
<dbReference type="GeneID" id="75049717"/>
<dbReference type="InterPro" id="IPR006132">
    <property type="entry name" value="Asp/Orn_carbamoyltranf_P-bd"/>
</dbReference>
<dbReference type="HAMAP" id="MF_01109">
    <property type="entry name" value="OTCase"/>
    <property type="match status" value="1"/>
</dbReference>
<dbReference type="PANTHER" id="PTHR45753:SF2">
    <property type="entry name" value="ORNITHINE CARBAMOYLTRANSFERASE"/>
    <property type="match status" value="1"/>
</dbReference>
<feature type="binding site" evidence="6">
    <location>
        <position position="314"/>
    </location>
    <ligand>
        <name>carbamoyl phosphate</name>
        <dbReference type="ChEBI" id="CHEBI:58228"/>
    </ligand>
</feature>
<dbReference type="GO" id="GO:0004585">
    <property type="term" value="F:ornithine carbamoyltransferase activity"/>
    <property type="evidence" value="ECO:0007669"/>
    <property type="project" value="UniProtKB-UniRule"/>
</dbReference>
<dbReference type="PROSITE" id="PS00097">
    <property type="entry name" value="CARBAMOYLTRANSFERASE"/>
    <property type="match status" value="1"/>
</dbReference>
<dbReference type="EMBL" id="QSOE01000040">
    <property type="protein sequence ID" value="RGI87868.1"/>
    <property type="molecule type" value="Genomic_DNA"/>
</dbReference>
<dbReference type="EMBL" id="QRQO01000063">
    <property type="protein sequence ID" value="RHN08205.1"/>
    <property type="molecule type" value="Genomic_DNA"/>
</dbReference>
<feature type="binding site" evidence="6">
    <location>
        <position position="227"/>
    </location>
    <ligand>
        <name>L-ornithine</name>
        <dbReference type="ChEBI" id="CHEBI:46911"/>
    </ligand>
</feature>
<dbReference type="Gene3D" id="3.40.50.1370">
    <property type="entry name" value="Aspartate/ornithine carbamoyltransferase"/>
    <property type="match status" value="2"/>
</dbReference>
<evidence type="ECO:0000313" key="19">
    <source>
        <dbReference type="Proteomes" id="UP000283497"/>
    </source>
</evidence>
<keyword evidence="4 6" id="KW-0808">Transferase</keyword>
<evidence type="ECO:0000313" key="10">
    <source>
        <dbReference type="EMBL" id="CUO90989.1"/>
    </source>
</evidence>
<dbReference type="AlphaFoldDB" id="A0A173SBQ6"/>
<evidence type="ECO:0000256" key="5">
    <source>
        <dbReference type="ARBA" id="ARBA00048772"/>
    </source>
</evidence>
<dbReference type="Proteomes" id="UP000283700">
    <property type="component" value="Unassembled WGS sequence"/>
</dbReference>
<feature type="binding site" evidence="6">
    <location>
        <begin position="231"/>
        <end position="232"/>
    </location>
    <ligand>
        <name>L-ornithine</name>
        <dbReference type="ChEBI" id="CHEBI:46911"/>
    </ligand>
</feature>
<name>A0A173SBQ6_9FIRM</name>
<dbReference type="EMBL" id="CYZL01000029">
    <property type="protein sequence ID" value="CUO90989.1"/>
    <property type="molecule type" value="Genomic_DNA"/>
</dbReference>
<dbReference type="PANTHER" id="PTHR45753">
    <property type="entry name" value="ORNITHINE CARBAMOYLTRANSFERASE, MITOCHONDRIAL"/>
    <property type="match status" value="1"/>
</dbReference>
<dbReference type="GO" id="GO:0042450">
    <property type="term" value="P:L-arginine biosynthetic process via ornithine"/>
    <property type="evidence" value="ECO:0007669"/>
    <property type="project" value="UniProtKB-UniRule"/>
</dbReference>
<feature type="binding site" evidence="6">
    <location>
        <begin position="55"/>
        <end position="58"/>
    </location>
    <ligand>
        <name>carbamoyl phosphate</name>
        <dbReference type="ChEBI" id="CHEBI:58228"/>
    </ligand>
</feature>
<evidence type="ECO:0000256" key="1">
    <source>
        <dbReference type="ARBA" id="ARBA00003822"/>
    </source>
</evidence>
<feature type="domain" description="Aspartate/ornithine carbamoyltransferase Asp/Orn-binding" evidence="7">
    <location>
        <begin position="152"/>
        <end position="324"/>
    </location>
</feature>
<feature type="binding site" evidence="6">
    <location>
        <position position="164"/>
    </location>
    <ligand>
        <name>L-ornithine</name>
        <dbReference type="ChEBI" id="CHEBI:46911"/>
    </ligand>
</feature>
<dbReference type="EMBL" id="CYYC01000007">
    <property type="protein sequence ID" value="CUM87680.1"/>
    <property type="molecule type" value="Genomic_DNA"/>
</dbReference>
<evidence type="ECO:0000313" key="9">
    <source>
        <dbReference type="EMBL" id="CUM87680.1"/>
    </source>
</evidence>
<evidence type="ECO:0000313" key="11">
    <source>
        <dbReference type="EMBL" id="RGI87868.1"/>
    </source>
</evidence>
<keyword evidence="21" id="KW-1185">Reference proteome</keyword>
<dbReference type="Proteomes" id="UP000283497">
    <property type="component" value="Unassembled WGS sequence"/>
</dbReference>
<gene>
    <name evidence="9" type="primary">argF</name>
    <name evidence="14" type="ORF">DW068_10775</name>
    <name evidence="13" type="ORF">DW833_11685</name>
    <name evidence="12" type="ORF">DW972_06355</name>
    <name evidence="15" type="ORF">DWZ29_14950</name>
    <name evidence="11" type="ORF">DXD91_07655</name>
    <name evidence="10" type="ORF">ERS852450_02649</name>
    <name evidence="9" type="ORF">ERS852578_00805</name>
</gene>
<dbReference type="GO" id="GO:0005737">
    <property type="term" value="C:cytoplasm"/>
    <property type="evidence" value="ECO:0007669"/>
    <property type="project" value="UniProtKB-SubCell"/>
</dbReference>
<dbReference type="Pfam" id="PF02729">
    <property type="entry name" value="OTCace_N"/>
    <property type="match status" value="1"/>
</dbReference>
<feature type="domain" description="Aspartate/ornithine carbamoyltransferase carbamoyl-P binding" evidence="8">
    <location>
        <begin position="6"/>
        <end position="144"/>
    </location>
</feature>
<dbReference type="Proteomes" id="UP000095390">
    <property type="component" value="Unassembled WGS sequence"/>
</dbReference>
<dbReference type="InterPro" id="IPR006131">
    <property type="entry name" value="Asp_carbamoyltransf_Asp/Orn-bd"/>
</dbReference>
<dbReference type="OrthoDB" id="9802587at2"/>
<feature type="binding site" evidence="6">
    <location>
        <position position="104"/>
    </location>
    <ligand>
        <name>carbamoyl phosphate</name>
        <dbReference type="ChEBI" id="CHEBI:58228"/>
    </ligand>
</feature>
<dbReference type="InterPro" id="IPR036901">
    <property type="entry name" value="Asp/Orn_carbamoylTrfase_sf"/>
</dbReference>
<dbReference type="GO" id="GO:0016597">
    <property type="term" value="F:amino acid binding"/>
    <property type="evidence" value="ECO:0007669"/>
    <property type="project" value="InterPro"/>
</dbReference>
<comment type="catalytic activity">
    <reaction evidence="5 6">
        <text>carbamoyl phosphate + L-ornithine = L-citrulline + phosphate + H(+)</text>
        <dbReference type="Rhea" id="RHEA:19513"/>
        <dbReference type="ChEBI" id="CHEBI:15378"/>
        <dbReference type="ChEBI" id="CHEBI:43474"/>
        <dbReference type="ChEBI" id="CHEBI:46911"/>
        <dbReference type="ChEBI" id="CHEBI:57743"/>
        <dbReference type="ChEBI" id="CHEBI:58228"/>
        <dbReference type="EC" id="2.1.3.3"/>
    </reaction>
</comment>
<dbReference type="EMBL" id="QSID01000014">
    <property type="protein sequence ID" value="RHC62442.1"/>
    <property type="molecule type" value="Genomic_DNA"/>
</dbReference>
<organism evidence="9 16">
    <name type="scientific">Anaerobutyricum hallii</name>
    <dbReference type="NCBI Taxonomy" id="39488"/>
    <lineage>
        <taxon>Bacteria</taxon>
        <taxon>Bacillati</taxon>
        <taxon>Bacillota</taxon>
        <taxon>Clostridia</taxon>
        <taxon>Lachnospirales</taxon>
        <taxon>Lachnospiraceae</taxon>
        <taxon>Anaerobutyricum</taxon>
    </lineage>
</organism>
<dbReference type="NCBIfam" id="NF003286">
    <property type="entry name" value="PRK04284.1"/>
    <property type="match status" value="1"/>
</dbReference>
<evidence type="ECO:0000259" key="7">
    <source>
        <dbReference type="Pfam" id="PF00185"/>
    </source>
</evidence>
<dbReference type="EMBL" id="QRNJ01000041">
    <property type="protein sequence ID" value="RHK37863.1"/>
    <property type="molecule type" value="Genomic_DNA"/>
</dbReference>
<dbReference type="Proteomes" id="UP000095679">
    <property type="component" value="Unassembled WGS sequence"/>
</dbReference>